<dbReference type="Gene3D" id="2.60.40.790">
    <property type="match status" value="1"/>
</dbReference>
<dbReference type="InterPro" id="IPR008978">
    <property type="entry name" value="HSP20-like_chaperone"/>
</dbReference>
<name>A0A6B0TBH6_9EURY</name>
<dbReference type="OrthoDB" id="210205at2157"/>
<proteinExistence type="inferred from homology"/>
<dbReference type="EMBL" id="WUUT01000005">
    <property type="protein sequence ID" value="MXR52581.1"/>
    <property type="molecule type" value="Genomic_DNA"/>
</dbReference>
<accession>A0A6B0TBH6</accession>
<feature type="domain" description="SHSP" evidence="4">
    <location>
        <begin position="22"/>
        <end position="136"/>
    </location>
</feature>
<reference evidence="5 6" key="1">
    <citation type="submission" date="2019-12" db="EMBL/GenBank/DDBJ databases">
        <title>Isolation and characterization of three novel carbon monoxide-oxidizing members of Halobacteria from salione crusts and soils.</title>
        <authorList>
            <person name="Myers M.R."/>
            <person name="King G.M."/>
        </authorList>
    </citation>
    <scope>NUCLEOTIDE SEQUENCE [LARGE SCALE GENOMIC DNA]</scope>
    <source>
        <strain evidence="5 6">WSH3</strain>
    </source>
</reference>
<sequence length="142" mass="15290">MRGVGESVGSAVFGTLGRVMARTQEKRGLPVDLLESDDAFLAIFDAPGAHSSDIQVRFEDDTIFVRLDRFRSPREEYEMTYPGRGLALDGRTTLPDGAAVDPAGATATLKEDGTLHVRIPKADQATAHDGSDIETEPSADEQ</sequence>
<keyword evidence="6" id="KW-1185">Reference proteome</keyword>
<comment type="caution">
    <text evidence="5">The sequence shown here is derived from an EMBL/GenBank/DDBJ whole genome shotgun (WGS) entry which is preliminary data.</text>
</comment>
<evidence type="ECO:0000256" key="3">
    <source>
        <dbReference type="SAM" id="MobiDB-lite"/>
    </source>
</evidence>
<dbReference type="AlphaFoldDB" id="A0A6B0TBH6"/>
<dbReference type="PROSITE" id="PS01031">
    <property type="entry name" value="SHSP"/>
    <property type="match status" value="1"/>
</dbReference>
<dbReference type="Pfam" id="PF00011">
    <property type="entry name" value="HSP20"/>
    <property type="match status" value="1"/>
</dbReference>
<dbReference type="SUPFAM" id="SSF49764">
    <property type="entry name" value="HSP20-like chaperones"/>
    <property type="match status" value="1"/>
</dbReference>
<dbReference type="InterPro" id="IPR002068">
    <property type="entry name" value="A-crystallin/Hsp20_dom"/>
</dbReference>
<evidence type="ECO:0000256" key="1">
    <source>
        <dbReference type="PROSITE-ProRule" id="PRU00285"/>
    </source>
</evidence>
<evidence type="ECO:0000313" key="6">
    <source>
        <dbReference type="Proteomes" id="UP000466535"/>
    </source>
</evidence>
<protein>
    <submittedName>
        <fullName evidence="5">Hsp20 family protein</fullName>
    </submittedName>
</protein>
<organism evidence="5 6">
    <name type="scientific">Halovenus carboxidivorans</name>
    <dbReference type="NCBI Taxonomy" id="2692199"/>
    <lineage>
        <taxon>Archaea</taxon>
        <taxon>Methanobacteriati</taxon>
        <taxon>Methanobacteriota</taxon>
        <taxon>Stenosarchaea group</taxon>
        <taxon>Halobacteria</taxon>
        <taxon>Halobacteriales</taxon>
        <taxon>Haloarculaceae</taxon>
        <taxon>Halovenus</taxon>
    </lineage>
</organism>
<dbReference type="Proteomes" id="UP000466535">
    <property type="component" value="Unassembled WGS sequence"/>
</dbReference>
<evidence type="ECO:0000256" key="2">
    <source>
        <dbReference type="RuleBase" id="RU003616"/>
    </source>
</evidence>
<evidence type="ECO:0000259" key="4">
    <source>
        <dbReference type="PROSITE" id="PS01031"/>
    </source>
</evidence>
<feature type="region of interest" description="Disordered" evidence="3">
    <location>
        <begin position="111"/>
        <end position="142"/>
    </location>
</feature>
<comment type="similarity">
    <text evidence="1 2">Belongs to the small heat shock protein (HSP20) family.</text>
</comment>
<feature type="compositionally biased region" description="Acidic residues" evidence="3">
    <location>
        <begin position="132"/>
        <end position="142"/>
    </location>
</feature>
<dbReference type="RefSeq" id="WP_159764710.1">
    <property type="nucleotide sequence ID" value="NZ_WUUT01000005.1"/>
</dbReference>
<evidence type="ECO:0000313" key="5">
    <source>
        <dbReference type="EMBL" id="MXR52581.1"/>
    </source>
</evidence>
<gene>
    <name evidence="5" type="ORF">GRX03_13300</name>
</gene>
<dbReference type="CDD" id="cd06464">
    <property type="entry name" value="ACD_sHsps-like"/>
    <property type="match status" value="1"/>
</dbReference>